<evidence type="ECO:0000256" key="4">
    <source>
        <dbReference type="PIRSR" id="PIRSR001365-1"/>
    </source>
</evidence>
<dbReference type="Gene3D" id="3.20.20.70">
    <property type="entry name" value="Aldolase class I"/>
    <property type="match status" value="1"/>
</dbReference>
<name>A0A0J6SCP1_9HYPH</name>
<evidence type="ECO:0000313" key="6">
    <source>
        <dbReference type="EMBL" id="KMO32985.1"/>
    </source>
</evidence>
<dbReference type="Pfam" id="PF00701">
    <property type="entry name" value="DHDPS"/>
    <property type="match status" value="1"/>
</dbReference>
<sequence>MNDAITGLWVALATPLTEAGTVDHGALVRHVQALLAQGCDGVVPFGTTGEGTAFSAAERLAAVEALLAAGVPAGRISLGAGYPAIPDAVALTKAALGLGLTHVLVLPPYFYRDVTEAGLVDAFSAFLDGVRDDRLRATLYHIPQTSGVAIPPAVVAALRARYGRLVAGVKDSSGDFSQFQAFRVACPEVAVCVGNEADIGRALAEGGAGTICGMANIVPGLVRAMFTDPAAAAAPMRAAIGLIDGPFVPVLKSALAAMTGEAAFGRVRPPLVAAQADLGRRIAAEIAGISRAAAA</sequence>
<dbReference type="Proteomes" id="UP000035955">
    <property type="component" value="Unassembled WGS sequence"/>
</dbReference>
<dbReference type="PANTHER" id="PTHR12128:SF67">
    <property type="entry name" value="BLR3884 PROTEIN"/>
    <property type="match status" value="1"/>
</dbReference>
<dbReference type="PATRIC" id="fig|298794.3.peg.1851"/>
<evidence type="ECO:0000256" key="1">
    <source>
        <dbReference type="ARBA" id="ARBA00023239"/>
    </source>
</evidence>
<comment type="similarity">
    <text evidence="3">Belongs to the DapA family.</text>
</comment>
<dbReference type="EMBL" id="LABY01000164">
    <property type="protein sequence ID" value="KMO32985.1"/>
    <property type="molecule type" value="Genomic_DNA"/>
</dbReference>
<comment type="caution">
    <text evidence="6">The sequence shown here is derived from an EMBL/GenBank/DDBJ whole genome shotgun (WGS) entry which is preliminary data.</text>
</comment>
<dbReference type="AlphaFoldDB" id="A0A0J6SCP1"/>
<feature type="binding site" evidence="5">
    <location>
        <position position="211"/>
    </location>
    <ligand>
        <name>pyruvate</name>
        <dbReference type="ChEBI" id="CHEBI:15361"/>
    </ligand>
</feature>
<proteinExistence type="inferred from homology"/>
<dbReference type="PRINTS" id="PR00146">
    <property type="entry name" value="DHPICSNTHASE"/>
</dbReference>
<dbReference type="PIRSF" id="PIRSF001365">
    <property type="entry name" value="DHDPS"/>
    <property type="match status" value="1"/>
</dbReference>
<feature type="active site" description="Proton donor/acceptor" evidence="4">
    <location>
        <position position="140"/>
    </location>
</feature>
<dbReference type="SUPFAM" id="SSF51569">
    <property type="entry name" value="Aldolase"/>
    <property type="match status" value="1"/>
</dbReference>
<keyword evidence="2" id="KW-0704">Schiff base</keyword>
<dbReference type="InterPro" id="IPR002220">
    <property type="entry name" value="DapA-like"/>
</dbReference>
<feature type="binding site" evidence="5">
    <location>
        <position position="48"/>
    </location>
    <ligand>
        <name>pyruvate</name>
        <dbReference type="ChEBI" id="CHEBI:15361"/>
    </ligand>
</feature>
<dbReference type="SMART" id="SM01130">
    <property type="entry name" value="DHDPS"/>
    <property type="match status" value="1"/>
</dbReference>
<reference evidence="6 7" key="1">
    <citation type="submission" date="2015-03" db="EMBL/GenBank/DDBJ databases">
        <title>Genome sequencing of Methylobacterium variabile DSM 16961.</title>
        <authorList>
            <person name="Chaudhry V."/>
            <person name="Patil P.B."/>
        </authorList>
    </citation>
    <scope>NUCLEOTIDE SEQUENCE [LARGE SCALE GENOMIC DNA]</scope>
    <source>
        <strain evidence="6 7">DSM 16961</strain>
    </source>
</reference>
<dbReference type="OrthoDB" id="7157803at2"/>
<feature type="active site" description="Schiff-base intermediate with substrate" evidence="4">
    <location>
        <position position="170"/>
    </location>
</feature>
<dbReference type="PROSITE" id="PS00665">
    <property type="entry name" value="DHDPS_1"/>
    <property type="match status" value="1"/>
</dbReference>
<dbReference type="PANTHER" id="PTHR12128">
    <property type="entry name" value="DIHYDRODIPICOLINATE SYNTHASE"/>
    <property type="match status" value="1"/>
</dbReference>
<dbReference type="InterPro" id="IPR013785">
    <property type="entry name" value="Aldolase_TIM"/>
</dbReference>
<protein>
    <submittedName>
        <fullName evidence="6">Dihydrodipicolinate synthase</fullName>
    </submittedName>
</protein>
<evidence type="ECO:0000313" key="7">
    <source>
        <dbReference type="Proteomes" id="UP000035955"/>
    </source>
</evidence>
<dbReference type="CDD" id="cd00408">
    <property type="entry name" value="DHDPS-like"/>
    <property type="match status" value="1"/>
</dbReference>
<dbReference type="GO" id="GO:0008840">
    <property type="term" value="F:4-hydroxy-tetrahydrodipicolinate synthase activity"/>
    <property type="evidence" value="ECO:0007669"/>
    <property type="project" value="TreeGrafter"/>
</dbReference>
<evidence type="ECO:0000256" key="3">
    <source>
        <dbReference type="PIRNR" id="PIRNR001365"/>
    </source>
</evidence>
<organism evidence="6 7">
    <name type="scientific">Methylobacterium variabile</name>
    <dbReference type="NCBI Taxonomy" id="298794"/>
    <lineage>
        <taxon>Bacteria</taxon>
        <taxon>Pseudomonadati</taxon>
        <taxon>Pseudomonadota</taxon>
        <taxon>Alphaproteobacteria</taxon>
        <taxon>Hyphomicrobiales</taxon>
        <taxon>Methylobacteriaceae</taxon>
        <taxon>Methylobacterium</taxon>
    </lineage>
</organism>
<dbReference type="InterPro" id="IPR020624">
    <property type="entry name" value="Schiff_base-form_aldolases_CS"/>
</dbReference>
<evidence type="ECO:0000256" key="2">
    <source>
        <dbReference type="ARBA" id="ARBA00023270"/>
    </source>
</evidence>
<gene>
    <name evidence="6" type="ORF">VQ02_22200</name>
</gene>
<evidence type="ECO:0000256" key="5">
    <source>
        <dbReference type="PIRSR" id="PIRSR001365-2"/>
    </source>
</evidence>
<keyword evidence="7" id="KW-1185">Reference proteome</keyword>
<keyword evidence="1 3" id="KW-0456">Lyase</keyword>
<accession>A0A0J6SCP1</accession>
<dbReference type="RefSeq" id="WP_048446395.1">
    <property type="nucleotide sequence ID" value="NZ_LABY01000164.1"/>
</dbReference>